<dbReference type="EMBL" id="CAXJRC010000022">
    <property type="protein sequence ID" value="CAL2107104.1"/>
    <property type="molecule type" value="Genomic_DNA"/>
</dbReference>
<name>A0ABM9PMZ5_9FLAO</name>
<reference evidence="1 2" key="1">
    <citation type="submission" date="2024-05" db="EMBL/GenBank/DDBJ databases">
        <authorList>
            <person name="Duchaud E."/>
        </authorList>
    </citation>
    <scope>NUCLEOTIDE SEQUENCE [LARGE SCALE GENOMIC DNA]</scope>
    <source>
        <strain evidence="1">Ena-SAMPLE-TAB-13-05-2024-13:56:06:370-140305</strain>
    </source>
</reference>
<evidence type="ECO:0000313" key="2">
    <source>
        <dbReference type="Proteomes" id="UP001497602"/>
    </source>
</evidence>
<protein>
    <submittedName>
        <fullName evidence="1">Uncharacterized protein</fullName>
    </submittedName>
</protein>
<dbReference type="Proteomes" id="UP001497602">
    <property type="component" value="Unassembled WGS sequence"/>
</dbReference>
<accession>A0ABM9PMZ5</accession>
<organism evidence="1 2">
    <name type="scientific">Tenacibaculum vairaonense</name>
    <dbReference type="NCBI Taxonomy" id="3137860"/>
    <lineage>
        <taxon>Bacteria</taxon>
        <taxon>Pseudomonadati</taxon>
        <taxon>Bacteroidota</taxon>
        <taxon>Flavobacteriia</taxon>
        <taxon>Flavobacteriales</taxon>
        <taxon>Flavobacteriaceae</taxon>
        <taxon>Tenacibaculum</taxon>
    </lineage>
</organism>
<dbReference type="InterPro" id="IPR037176">
    <property type="entry name" value="Osmotin/thaumatin-like_sf"/>
</dbReference>
<proteinExistence type="predicted"/>
<dbReference type="Gene3D" id="2.60.110.10">
    <property type="entry name" value="Thaumatin"/>
    <property type="match status" value="1"/>
</dbReference>
<dbReference type="RefSeq" id="WP_348705059.1">
    <property type="nucleotide sequence ID" value="NZ_CAXIYA010000033.1"/>
</dbReference>
<keyword evidence="2" id="KW-1185">Reference proteome</keyword>
<comment type="caution">
    <text evidence="1">The sequence shown here is derived from an EMBL/GenBank/DDBJ whole genome shotgun (WGS) entry which is preliminary data.</text>
</comment>
<dbReference type="SUPFAM" id="SSF49870">
    <property type="entry name" value="Osmotin, thaumatin-like protein"/>
    <property type="match status" value="1"/>
</dbReference>
<evidence type="ECO:0000313" key="1">
    <source>
        <dbReference type="EMBL" id="CAL2107104.1"/>
    </source>
</evidence>
<sequence length="217" mass="23197">MSSKTYTTLSVTNQTKEAVDVFVTFAAANAANKCCPSPAKVADFSFLTEVNALMGKFTLAANSTQEFDSNGDCFSGNICFYIEPQCPVEGADFHHGAQGTSIAEFTLNPNDGCDEAFDISCVNGVNSYIQMKVGKDEGWYYGPNNTPIDSIYNKGLQENSGNPGVFPVNCTDCIRLVGDKPCPVLPEGPAQKERICNVQRPGRGGTLQVILADVVPA</sequence>
<gene>
    <name evidence="1" type="ORF">T190115A13A_20384</name>
</gene>